<dbReference type="Gene3D" id="3.90.1150.50">
    <property type="entry name" value="Transcription-repair-coupling factor, D7 domain"/>
    <property type="match status" value="1"/>
</dbReference>
<keyword evidence="4 9" id="KW-0378">Hydrolase</keyword>
<dbReference type="SUPFAM" id="SSF141259">
    <property type="entry name" value="CarD-like"/>
    <property type="match status" value="1"/>
</dbReference>
<dbReference type="Gene3D" id="3.30.2060.10">
    <property type="entry name" value="Penicillin-binding protein 1b domain"/>
    <property type="match status" value="1"/>
</dbReference>
<gene>
    <name evidence="9 14" type="primary">mfd</name>
    <name evidence="13" type="ORF">C1876_04845</name>
    <name evidence="14" type="ORF">DMP09_05540</name>
</gene>
<dbReference type="InterPro" id="IPR014001">
    <property type="entry name" value="Helicase_ATP-bd"/>
</dbReference>
<dbReference type="GO" id="GO:0005737">
    <property type="term" value="C:cytoplasm"/>
    <property type="evidence" value="ECO:0007669"/>
    <property type="project" value="UniProtKB-SubCell"/>
</dbReference>
<evidence type="ECO:0000313" key="15">
    <source>
        <dbReference type="Proteomes" id="UP000253817"/>
    </source>
</evidence>
<dbReference type="InterPro" id="IPR027417">
    <property type="entry name" value="P-loop_NTPase"/>
</dbReference>
<proteinExistence type="inferred from homology"/>
<dbReference type="Pfam" id="PF17757">
    <property type="entry name" value="UvrB_inter"/>
    <property type="match status" value="1"/>
</dbReference>
<evidence type="ECO:0000256" key="7">
    <source>
        <dbReference type="ARBA" id="ARBA00023125"/>
    </source>
</evidence>
<dbReference type="Pfam" id="PF03461">
    <property type="entry name" value="TRCF"/>
    <property type="match status" value="1"/>
</dbReference>
<keyword evidence="5" id="KW-0347">Helicase</keyword>
<dbReference type="SMART" id="SM00490">
    <property type="entry name" value="HELICc"/>
    <property type="match status" value="1"/>
</dbReference>
<evidence type="ECO:0000256" key="9">
    <source>
        <dbReference type="HAMAP-Rule" id="MF_00969"/>
    </source>
</evidence>
<dbReference type="GO" id="GO:0003678">
    <property type="term" value="F:DNA helicase activity"/>
    <property type="evidence" value="ECO:0007669"/>
    <property type="project" value="TreeGrafter"/>
</dbReference>
<dbReference type="InterPro" id="IPR005118">
    <property type="entry name" value="TRCF_C"/>
</dbReference>
<keyword evidence="2 9" id="KW-0547">Nucleotide-binding</keyword>
<dbReference type="InterPro" id="IPR036101">
    <property type="entry name" value="CarD-like/TRCF_RID_sf"/>
</dbReference>
<comment type="function">
    <text evidence="9">Couples transcription and DNA repair by recognizing RNA polymerase (RNAP) stalled at DNA lesions. Mediates ATP-dependent release of RNAP and its truncated transcript from the DNA, and recruitment of nucleotide excision repair machinery to the damaged site.</text>
</comment>
<dbReference type="NCBIfam" id="TIGR00580">
    <property type="entry name" value="mfd"/>
    <property type="match status" value="1"/>
</dbReference>
<dbReference type="GO" id="GO:0006355">
    <property type="term" value="P:regulation of DNA-templated transcription"/>
    <property type="evidence" value="ECO:0007669"/>
    <property type="project" value="UniProtKB-UniRule"/>
</dbReference>
<dbReference type="PROSITE" id="PS51194">
    <property type="entry name" value="HELICASE_CTER"/>
    <property type="match status" value="1"/>
</dbReference>
<keyword evidence="8 9" id="KW-0234">DNA repair</keyword>
<evidence type="ECO:0000256" key="3">
    <source>
        <dbReference type="ARBA" id="ARBA00022763"/>
    </source>
</evidence>
<dbReference type="InterPro" id="IPR001650">
    <property type="entry name" value="Helicase_C-like"/>
</dbReference>
<reference evidence="14" key="3">
    <citation type="journal article" date="2019" name="Microbiol. Resour. Announc.">
        <title>Draft Genome Sequences of Type Strains of Gordonibacter faecihominis, Paraeggerthella hongkongensis, Parvibacter caecicola,Slackia equolifaciens, Slackia faecicanis, and Slackia isoflavoniconvertens.</title>
        <authorList>
            <person name="Danylec N."/>
            <person name="Stoll D.A."/>
            <person name="Dotsch A."/>
            <person name="Huch M."/>
        </authorList>
    </citation>
    <scope>NUCLEOTIDE SEQUENCE</scope>
    <source>
        <strain evidence="14">DSM 16107</strain>
    </source>
</reference>
<dbReference type="PROSITE" id="PS51192">
    <property type="entry name" value="HELICASE_ATP_BIND_1"/>
    <property type="match status" value="1"/>
</dbReference>
<dbReference type="InterPro" id="IPR011545">
    <property type="entry name" value="DEAD/DEAH_box_helicase_dom"/>
</dbReference>
<keyword evidence="3 9" id="KW-0227">DNA damage</keyword>
<dbReference type="SMART" id="SM00982">
    <property type="entry name" value="TRCF"/>
    <property type="match status" value="1"/>
</dbReference>
<feature type="domain" description="Helicase ATP-binding" evidence="11">
    <location>
        <begin position="696"/>
        <end position="857"/>
    </location>
</feature>
<organism evidence="14 16">
    <name type="scientific">Eggerthella sinensis</name>
    <dbReference type="NCBI Taxonomy" id="242230"/>
    <lineage>
        <taxon>Bacteria</taxon>
        <taxon>Bacillati</taxon>
        <taxon>Actinomycetota</taxon>
        <taxon>Coriobacteriia</taxon>
        <taxon>Eggerthellales</taxon>
        <taxon>Eggerthellaceae</taxon>
        <taxon>Eggerthella</taxon>
    </lineage>
</organism>
<dbReference type="AlphaFoldDB" id="A0A3N0IZY3"/>
<protein>
    <recommendedName>
        <fullName evidence="9">Transcription-repair-coupling factor</fullName>
        <shortName evidence="9">TRCF</shortName>
        <ecNumber evidence="9">3.6.4.-</ecNumber>
    </recommendedName>
</protein>
<dbReference type="Pfam" id="PF00270">
    <property type="entry name" value="DEAD"/>
    <property type="match status" value="1"/>
</dbReference>
<feature type="domain" description="Helicase C-terminal" evidence="12">
    <location>
        <begin position="877"/>
        <end position="1032"/>
    </location>
</feature>
<evidence type="ECO:0000256" key="10">
    <source>
        <dbReference type="SAM" id="MobiDB-lite"/>
    </source>
</evidence>
<dbReference type="PANTHER" id="PTHR47964:SF1">
    <property type="entry name" value="ATP-DEPENDENT DNA HELICASE HOMOLOG RECG, CHLOROPLASTIC"/>
    <property type="match status" value="1"/>
</dbReference>
<dbReference type="Pfam" id="PF02559">
    <property type="entry name" value="CarD_TRCF_RID"/>
    <property type="match status" value="1"/>
</dbReference>
<dbReference type="EMBL" id="PPTT01000006">
    <property type="protein sequence ID" value="RDB70126.1"/>
    <property type="molecule type" value="Genomic_DNA"/>
</dbReference>
<evidence type="ECO:0000313" key="14">
    <source>
        <dbReference type="EMBL" id="RNM42306.1"/>
    </source>
</evidence>
<reference evidence="13 15" key="1">
    <citation type="journal article" date="2018" name="Elife">
        <title>Discovery and characterization of a prevalent human gut bacterial enzyme sufficient for the inactivation of a family of plant toxins.</title>
        <authorList>
            <person name="Koppel N."/>
            <person name="Bisanz J.E."/>
            <person name="Pandelia M.E."/>
            <person name="Turnbaugh P.J."/>
            <person name="Balskus E.P."/>
        </authorList>
    </citation>
    <scope>NUCLEOTIDE SEQUENCE [LARGE SCALE GENOMIC DNA]</scope>
    <source>
        <strain evidence="13 15">DSM 16107</strain>
    </source>
</reference>
<keyword evidence="7 9" id="KW-0238">DNA-binding</keyword>
<dbReference type="Pfam" id="PF00271">
    <property type="entry name" value="Helicase_C"/>
    <property type="match status" value="1"/>
</dbReference>
<comment type="subcellular location">
    <subcellularLocation>
        <location evidence="9">Cytoplasm</location>
    </subcellularLocation>
</comment>
<evidence type="ECO:0000313" key="16">
    <source>
        <dbReference type="Proteomes" id="UP000270112"/>
    </source>
</evidence>
<dbReference type="InterPro" id="IPR003711">
    <property type="entry name" value="CarD-like/TRCF_RID"/>
</dbReference>
<evidence type="ECO:0000256" key="5">
    <source>
        <dbReference type="ARBA" id="ARBA00022806"/>
    </source>
</evidence>
<dbReference type="InterPro" id="IPR037235">
    <property type="entry name" value="TRCF-like_C_D7"/>
</dbReference>
<comment type="similarity">
    <text evidence="9">In the C-terminal section; belongs to the helicase family. RecG subfamily.</text>
</comment>
<comment type="similarity">
    <text evidence="9">In the N-terminal section; belongs to the UvrB family.</text>
</comment>
<dbReference type="Proteomes" id="UP000270112">
    <property type="component" value="Unassembled WGS sequence"/>
</dbReference>
<evidence type="ECO:0000313" key="13">
    <source>
        <dbReference type="EMBL" id="RDB70126.1"/>
    </source>
</evidence>
<dbReference type="GO" id="GO:0000716">
    <property type="term" value="P:transcription-coupled nucleotide-excision repair, DNA damage recognition"/>
    <property type="evidence" value="ECO:0007669"/>
    <property type="project" value="UniProtKB-UniRule"/>
</dbReference>
<feature type="region of interest" description="Disordered" evidence="10">
    <location>
        <begin position="456"/>
        <end position="489"/>
    </location>
</feature>
<evidence type="ECO:0000259" key="11">
    <source>
        <dbReference type="PROSITE" id="PS51192"/>
    </source>
</evidence>
<dbReference type="EC" id="3.6.4.-" evidence="9"/>
<keyword evidence="1 9" id="KW-0963">Cytoplasm</keyword>
<dbReference type="Proteomes" id="UP000253817">
    <property type="component" value="Unassembled WGS sequence"/>
</dbReference>
<dbReference type="SUPFAM" id="SSF143517">
    <property type="entry name" value="TRCF domain-like"/>
    <property type="match status" value="1"/>
</dbReference>
<dbReference type="Gene3D" id="3.40.50.300">
    <property type="entry name" value="P-loop containing nucleotide triphosphate hydrolases"/>
    <property type="match status" value="2"/>
</dbReference>
<keyword evidence="15" id="KW-1185">Reference proteome</keyword>
<accession>A0A3N0IZY3</accession>
<comment type="caution">
    <text evidence="14">The sequence shown here is derived from an EMBL/GenBank/DDBJ whole genome shotgun (WGS) entry which is preliminary data.</text>
</comment>
<dbReference type="SUPFAM" id="SSF52540">
    <property type="entry name" value="P-loop containing nucleoside triphosphate hydrolases"/>
    <property type="match status" value="3"/>
</dbReference>
<dbReference type="EMBL" id="QICC01000015">
    <property type="protein sequence ID" value="RNM42306.1"/>
    <property type="molecule type" value="Genomic_DNA"/>
</dbReference>
<name>A0A3N0IZY3_9ACTN</name>
<dbReference type="PANTHER" id="PTHR47964">
    <property type="entry name" value="ATP-DEPENDENT DNA HELICASE HOMOLOG RECG, CHLOROPLASTIC"/>
    <property type="match status" value="1"/>
</dbReference>
<dbReference type="InterPro" id="IPR047112">
    <property type="entry name" value="RecG/Mfd"/>
</dbReference>
<evidence type="ECO:0000256" key="2">
    <source>
        <dbReference type="ARBA" id="ARBA00022741"/>
    </source>
</evidence>
<dbReference type="InterPro" id="IPR041471">
    <property type="entry name" value="UvrB_inter"/>
</dbReference>
<evidence type="ECO:0000256" key="6">
    <source>
        <dbReference type="ARBA" id="ARBA00022840"/>
    </source>
</evidence>
<keyword evidence="6 9" id="KW-0067">ATP-binding</keyword>
<dbReference type="InterPro" id="IPR004576">
    <property type="entry name" value="Mfd"/>
</dbReference>
<reference evidence="16" key="2">
    <citation type="submission" date="2018-05" db="EMBL/GenBank/DDBJ databases">
        <title>Genome Sequencing of selected type strains of the family Eggerthellaceae.</title>
        <authorList>
            <person name="Danylec N."/>
            <person name="Stoll D.A."/>
            <person name="Doetsch A."/>
            <person name="Huch M."/>
        </authorList>
    </citation>
    <scope>NUCLEOTIDE SEQUENCE [LARGE SCALE GENOMIC DNA]</scope>
    <source>
        <strain evidence="16">DSM 16107</strain>
    </source>
</reference>
<evidence type="ECO:0000259" key="12">
    <source>
        <dbReference type="PROSITE" id="PS51194"/>
    </source>
</evidence>
<dbReference type="RefSeq" id="WP_114545594.1">
    <property type="nucleotide sequence ID" value="NZ_PPTT01000006.1"/>
</dbReference>
<evidence type="ECO:0000256" key="1">
    <source>
        <dbReference type="ARBA" id="ARBA00022490"/>
    </source>
</evidence>
<dbReference type="CDD" id="cd17991">
    <property type="entry name" value="DEXHc_TRCF"/>
    <property type="match status" value="1"/>
</dbReference>
<dbReference type="SMART" id="SM01058">
    <property type="entry name" value="CarD_TRCF"/>
    <property type="match status" value="1"/>
</dbReference>
<dbReference type="OrthoDB" id="9804325at2"/>
<dbReference type="GO" id="GO:0016787">
    <property type="term" value="F:hydrolase activity"/>
    <property type="evidence" value="ECO:0007669"/>
    <property type="project" value="UniProtKB-KW"/>
</dbReference>
<dbReference type="HAMAP" id="MF_00969">
    <property type="entry name" value="TRCF"/>
    <property type="match status" value="1"/>
</dbReference>
<dbReference type="Gene3D" id="2.40.10.170">
    <property type="match status" value="1"/>
</dbReference>
<dbReference type="GO" id="GO:0003684">
    <property type="term" value="F:damaged DNA binding"/>
    <property type="evidence" value="ECO:0007669"/>
    <property type="project" value="InterPro"/>
</dbReference>
<dbReference type="SMART" id="SM00487">
    <property type="entry name" value="DEXDc"/>
    <property type="match status" value="1"/>
</dbReference>
<dbReference type="GO" id="GO:0005524">
    <property type="term" value="F:ATP binding"/>
    <property type="evidence" value="ECO:0007669"/>
    <property type="project" value="UniProtKB-UniRule"/>
</dbReference>
<dbReference type="Gene3D" id="3.40.50.11180">
    <property type="match status" value="1"/>
</dbReference>
<evidence type="ECO:0000256" key="8">
    <source>
        <dbReference type="ARBA" id="ARBA00023204"/>
    </source>
</evidence>
<evidence type="ECO:0000256" key="4">
    <source>
        <dbReference type="ARBA" id="ARBA00022801"/>
    </source>
</evidence>
<sequence length="1224" mass="132915">MLIDSLTFTLEKSGCLDAFWGKLDAGEDGTLGVASSARPFLVAARFAHKPQPTLVVVAGEDAAVAFSRSLAAYLGDERVMRFPERSDFPFVPKPSDPAQVARRMEAVHALASGRSVVVVASARALLRALPPVGSDVHVPVALEAGHELADMPGAQAASVTEFEDLAYALEERGYQNTGELDGPGTFAVRGGTIDVFPGNLVYPVRLDFFGDELEEIRRIVPTTGQTIAALPSVSIYPVVEFSCSKRGLARARQKLERPAATNPVLRDVLEKLDGGLRFDGSDMLLPYLYAATATLGDYVRPGALTALIEPRSLFDDMSHAFDDVVGRAKGSSIPVDGLYEQPANVSFGEGQRATYVSIMRVGGQVDDELPVKRVEVAGHPDKLFGRLRSLVDTDYTVVFSAPNFRARQDMKLAFVDHGLPIQEALDGGETYGDKGALTGSTHGAAEGLAGAHALPAAQGGGTQVERSQRGGTQVEPPQEGRASLAAQEGAPSADAAHALAVAKRQLRRGVVNVVDVDVPLGMIIPKAKLAIVSVSDTQGASSSRPSRHIDITEITFPYQPGDYVVHAAHGVAYFKELVRRDVDGTARDYLLLEYSEGDKLYVPVEQLDRVTRYVGPEGASPRLTRLNTADWSRALAKARKATKKLAFDLVDVYARRASTQGYRFGPDTVAQREMEEAFPYQETPDQLAAIADVKADMQSAKPMDRLVCGDVGFGKTEVALRAAFKATQDSKQVMVLCPTTILAQQHYTNFKERCEPFGVKVEVLSRFRTPAQQAAALKGFQEGDVDVLVGTHRLLSRDVNPHDLGLVIIDEEQRFGVGHKEQMKNLRESIDVLTLSATPIPRTMQMSLSGVRDMSLILTAPDERRPVEVHVGEWDPDLVSAAIRRELARGGQVYYVSNRVRSIEEAVRRVTAAAGEARVGVAHGQMSKEQLERVMEDFSAGELDVLVATTIIESGIDNPHTNTLIIEDSQRLGLAQMYQLKGRVGRSSTQAYAFFMFPENMELTEEAAARLTALNEHQDLGSGMRIAMRDLEIRGAGSLLGAEQSGNMSAVGFDLFAQMLNQAVSATREGDLKAMDALPPALSDITVNVPGHTYLPEEYVPDADERVLWYRKIASAATEQAVEDVRADLAAKRPDMPQAAKNLLEKARIKAYANEHHIKTVSVTGGKLVVEPIDIARDKMTGLRRSGGRYLADKRKLSLPLRHFKLDEGDNLLGPVAQFLEELA</sequence>